<dbReference type="InterPro" id="IPR043129">
    <property type="entry name" value="ATPase_NBD"/>
</dbReference>
<comment type="similarity">
    <text evidence="1">Belongs to the FGGY kinase family.</text>
</comment>
<dbReference type="Pfam" id="PF21546">
    <property type="entry name" value="FGGY_C_2"/>
    <property type="match status" value="1"/>
</dbReference>
<dbReference type="Gene3D" id="3.30.420.40">
    <property type="match status" value="2"/>
</dbReference>
<feature type="domain" description="Carbohydrate kinase FGGY C-terminal" evidence="5">
    <location>
        <begin position="242"/>
        <end position="431"/>
    </location>
</feature>
<evidence type="ECO:0000259" key="4">
    <source>
        <dbReference type="Pfam" id="PF00370"/>
    </source>
</evidence>
<comment type="caution">
    <text evidence="6">The sequence shown here is derived from an EMBL/GenBank/DDBJ whole genome shotgun (WGS) entry which is preliminary data.</text>
</comment>
<dbReference type="PANTHER" id="PTHR10196:SF57">
    <property type="entry name" value="XYLULOSE KINASE"/>
    <property type="match status" value="1"/>
</dbReference>
<dbReference type="CDD" id="cd07772">
    <property type="entry name" value="ASKHA_NBD_FGGY_NaCK-like"/>
    <property type="match status" value="1"/>
</dbReference>
<gene>
    <name evidence="6" type="ORF">ESB13_13160</name>
</gene>
<dbReference type="PANTHER" id="PTHR10196">
    <property type="entry name" value="SUGAR KINASE"/>
    <property type="match status" value="1"/>
</dbReference>
<dbReference type="InterPro" id="IPR049382">
    <property type="entry name" value="FGGY_C_2"/>
</dbReference>
<evidence type="ECO:0000259" key="5">
    <source>
        <dbReference type="Pfam" id="PF21546"/>
    </source>
</evidence>
<sequence length="455" mass="50486">MIAIFDIGKTNKKLFIFDEHYHIVWEKTTQLEQTTDEDGDECEDLELLTHWVRETLTEIMHLPQFSIKAINFTSYGASFVHIDKSGVPLTPLYNYLKPYPAALQQAFYAQYGGALEVSAATASPVLGSLNSGMQLYRLKKEQPALFKRIAYSLHLPQFLSYLVADFPCTDITSIGCHTQLWDYTRNTYHHWVTAEGLDKVFAPILPSDAVIPTSIHGVEIPVGGGLHDSSSALIPYLTGFSAPFLLISTGTWCISLNPFNANPLTKEELAQDSLCYIEYHGKPVKASRIFAGNEHEQQVKRIADHFGESPRFFRAIVFDPDLLMGLPVAPPFVVAEPGTLAQSVFPHRDLSLFSSAAQAYHCLIADIMEQQKISTSLVIQDTGVQRIFVDGGFSKNPVYMHLLAAAFPELEVFAASVAQATAVGAAIAIHKHWNTKALPGDLIEMKYYTVTQQSV</sequence>
<name>A0A4Q1D5Z9_9BACT</name>
<proteinExistence type="inferred from homology"/>
<dbReference type="Proteomes" id="UP000290545">
    <property type="component" value="Unassembled WGS sequence"/>
</dbReference>
<accession>A0A4Q1D5Z9</accession>
<keyword evidence="2" id="KW-0808">Transferase</keyword>
<organism evidence="6 7">
    <name type="scientific">Filimonas effusa</name>
    <dbReference type="NCBI Taxonomy" id="2508721"/>
    <lineage>
        <taxon>Bacteria</taxon>
        <taxon>Pseudomonadati</taxon>
        <taxon>Bacteroidota</taxon>
        <taxon>Chitinophagia</taxon>
        <taxon>Chitinophagales</taxon>
        <taxon>Chitinophagaceae</taxon>
        <taxon>Filimonas</taxon>
    </lineage>
</organism>
<keyword evidence="3 6" id="KW-0418">Kinase</keyword>
<dbReference type="InterPro" id="IPR018484">
    <property type="entry name" value="FGGY_N"/>
</dbReference>
<reference evidence="6 7" key="1">
    <citation type="submission" date="2019-01" db="EMBL/GenBank/DDBJ databases">
        <title>Filimonas sp. strain TTM-71.</title>
        <authorList>
            <person name="Chen W.-M."/>
        </authorList>
    </citation>
    <scope>NUCLEOTIDE SEQUENCE [LARGE SCALE GENOMIC DNA]</scope>
    <source>
        <strain evidence="6 7">TTM-71</strain>
    </source>
</reference>
<keyword evidence="7" id="KW-1185">Reference proteome</keyword>
<dbReference type="AlphaFoldDB" id="A0A4Q1D5Z9"/>
<protein>
    <submittedName>
        <fullName evidence="6">Carbohydrate kinase</fullName>
    </submittedName>
</protein>
<dbReference type="SUPFAM" id="SSF53067">
    <property type="entry name" value="Actin-like ATPase domain"/>
    <property type="match status" value="2"/>
</dbReference>
<dbReference type="GO" id="GO:0004856">
    <property type="term" value="F:D-xylulokinase activity"/>
    <property type="evidence" value="ECO:0007669"/>
    <property type="project" value="TreeGrafter"/>
</dbReference>
<evidence type="ECO:0000256" key="2">
    <source>
        <dbReference type="ARBA" id="ARBA00022679"/>
    </source>
</evidence>
<dbReference type="OrthoDB" id="9786272at2"/>
<dbReference type="EMBL" id="SDHZ01000002">
    <property type="protein sequence ID" value="RXK83067.1"/>
    <property type="molecule type" value="Genomic_DNA"/>
</dbReference>
<evidence type="ECO:0000256" key="3">
    <source>
        <dbReference type="ARBA" id="ARBA00022777"/>
    </source>
</evidence>
<feature type="domain" description="Carbohydrate kinase FGGY N-terminal" evidence="4">
    <location>
        <begin position="1"/>
        <end position="234"/>
    </location>
</feature>
<evidence type="ECO:0000313" key="7">
    <source>
        <dbReference type="Proteomes" id="UP000290545"/>
    </source>
</evidence>
<evidence type="ECO:0000313" key="6">
    <source>
        <dbReference type="EMBL" id="RXK83067.1"/>
    </source>
</evidence>
<dbReference type="GO" id="GO:0005997">
    <property type="term" value="P:xylulose metabolic process"/>
    <property type="evidence" value="ECO:0007669"/>
    <property type="project" value="TreeGrafter"/>
</dbReference>
<dbReference type="RefSeq" id="WP_129004007.1">
    <property type="nucleotide sequence ID" value="NZ_SDHZ01000002.1"/>
</dbReference>
<evidence type="ECO:0000256" key="1">
    <source>
        <dbReference type="ARBA" id="ARBA00009156"/>
    </source>
</evidence>
<dbReference type="GO" id="GO:0005829">
    <property type="term" value="C:cytosol"/>
    <property type="evidence" value="ECO:0007669"/>
    <property type="project" value="TreeGrafter"/>
</dbReference>
<dbReference type="Pfam" id="PF00370">
    <property type="entry name" value="FGGY_N"/>
    <property type="match status" value="1"/>
</dbReference>